<dbReference type="Proteomes" id="UP001164539">
    <property type="component" value="Chromosome 4"/>
</dbReference>
<comment type="caution">
    <text evidence="1">The sequence shown here is derived from an EMBL/GenBank/DDBJ whole genome shotgun (WGS) entry which is preliminary data.</text>
</comment>
<protein>
    <submittedName>
        <fullName evidence="1">Pectinesterase</fullName>
    </submittedName>
</protein>
<dbReference type="EMBL" id="CM051397">
    <property type="protein sequence ID" value="KAJ4719394.1"/>
    <property type="molecule type" value="Genomic_DNA"/>
</dbReference>
<keyword evidence="2" id="KW-1185">Reference proteome</keyword>
<name>A0ACC1Y6X1_MELAZ</name>
<evidence type="ECO:0000313" key="2">
    <source>
        <dbReference type="Proteomes" id="UP001164539"/>
    </source>
</evidence>
<accession>A0ACC1Y6X1</accession>
<gene>
    <name evidence="1" type="ORF">OWV82_007380</name>
</gene>
<sequence length="564" mass="62533">MASKQSTLQIISFICLFFSPSLGNLFTSLTSSTVDPFCKLTPHPDFCKTNLPHDKPGSIHDYGRISVKKSLSEAENFLSLVEHYRKLPSTSYLTTIRALEDCSLLAGRNIDFLSYASKSINSTNSLHRLQADDLQALLSAVLTNQQTCLDCLQETASASSILHALLDSLLNGAKFHSISLALVINGWFQTTKHGRWLIERKYIFSDMHIGKNGDLPLRMSRRDQEVYESVTGRKLLQANEDNVEVSKMVVVNPDGSADYTTINDAVAAAPNNTDISDGYFLIYVVAGTYEEYISIPKSKKYLMMIGAGKGLAIITGNRSYVDGWTTFNSATFAVVGQGFVAVNITFRNTAGAIKHQAVALRSGADMSTFYNCSFEGYQDTLYTHSLRQFYRECDIYGTVDFIFGNAAVVFQNCNMNPRLPLANQFNAITAQGRTDPNQNTGISIQNCTIIAAEDLASSDNTTQTYLGRPWKQYSRTVYMQSFMDSLINSAGWIEWSGDFALSTLYYAEFNNSGPGSNTTGRVTWPGYHVINETDAVNFTVTNFIQGDAWLPDTRVPFNPGFLNY</sequence>
<organism evidence="1 2">
    <name type="scientific">Melia azedarach</name>
    <name type="common">Chinaberry tree</name>
    <dbReference type="NCBI Taxonomy" id="155640"/>
    <lineage>
        <taxon>Eukaryota</taxon>
        <taxon>Viridiplantae</taxon>
        <taxon>Streptophyta</taxon>
        <taxon>Embryophyta</taxon>
        <taxon>Tracheophyta</taxon>
        <taxon>Spermatophyta</taxon>
        <taxon>Magnoliopsida</taxon>
        <taxon>eudicotyledons</taxon>
        <taxon>Gunneridae</taxon>
        <taxon>Pentapetalae</taxon>
        <taxon>rosids</taxon>
        <taxon>malvids</taxon>
        <taxon>Sapindales</taxon>
        <taxon>Meliaceae</taxon>
        <taxon>Melia</taxon>
    </lineage>
</organism>
<evidence type="ECO:0000313" key="1">
    <source>
        <dbReference type="EMBL" id="KAJ4719394.1"/>
    </source>
</evidence>
<proteinExistence type="predicted"/>
<reference evidence="1 2" key="1">
    <citation type="journal article" date="2023" name="Science">
        <title>Complex scaffold remodeling in plant triterpene biosynthesis.</title>
        <authorList>
            <person name="De La Pena R."/>
            <person name="Hodgson H."/>
            <person name="Liu J.C."/>
            <person name="Stephenson M.J."/>
            <person name="Martin A.C."/>
            <person name="Owen C."/>
            <person name="Harkess A."/>
            <person name="Leebens-Mack J."/>
            <person name="Jimenez L.E."/>
            <person name="Osbourn A."/>
            <person name="Sattely E.S."/>
        </authorList>
    </citation>
    <scope>NUCLEOTIDE SEQUENCE [LARGE SCALE GENOMIC DNA]</scope>
    <source>
        <strain evidence="2">cv. JPN11</strain>
        <tissue evidence="1">Leaf</tissue>
    </source>
</reference>